<dbReference type="PANTHER" id="PTHR42913:SF3">
    <property type="entry name" value="64 KDA MITOCHONDRIAL NADH DEHYDROGENASE (EUROFUNG)"/>
    <property type="match status" value="1"/>
</dbReference>
<protein>
    <submittedName>
        <fullName evidence="7">FAD-dependent oxidoreductase</fullName>
    </submittedName>
</protein>
<dbReference type="EMBL" id="QEWE01000010">
    <property type="protein sequence ID" value="REJ30507.1"/>
    <property type="molecule type" value="Genomic_DNA"/>
</dbReference>
<dbReference type="PANTHER" id="PTHR42913">
    <property type="entry name" value="APOPTOSIS-INDUCING FACTOR 1"/>
    <property type="match status" value="1"/>
</dbReference>
<dbReference type="Pfam" id="PF07992">
    <property type="entry name" value="Pyr_redox_2"/>
    <property type="match status" value="1"/>
</dbReference>
<evidence type="ECO:0000256" key="2">
    <source>
        <dbReference type="ARBA" id="ARBA00005272"/>
    </source>
</evidence>
<dbReference type="SUPFAM" id="SSF51905">
    <property type="entry name" value="FAD/NAD(P)-binding domain"/>
    <property type="match status" value="1"/>
</dbReference>
<dbReference type="AlphaFoldDB" id="A0A3E0K792"/>
<dbReference type="InterPro" id="IPR051169">
    <property type="entry name" value="NADH-Q_oxidoreductase"/>
</dbReference>
<dbReference type="RefSeq" id="WP_276642629.1">
    <property type="nucleotide sequence ID" value="NZ_JBAIZG010000032.1"/>
</dbReference>
<comment type="caution">
    <text evidence="7">The sequence shown here is derived from an EMBL/GenBank/DDBJ whole genome shotgun (WGS) entry which is preliminary data.</text>
</comment>
<dbReference type="GO" id="GO:0003955">
    <property type="term" value="F:NAD(P)H dehydrogenase (quinone) activity"/>
    <property type="evidence" value="ECO:0007669"/>
    <property type="project" value="TreeGrafter"/>
</dbReference>
<keyword evidence="4" id="KW-0274">FAD</keyword>
<name>A0A3E0K792_9BACI</name>
<dbReference type="Proteomes" id="UP000257014">
    <property type="component" value="Unassembled WGS sequence"/>
</dbReference>
<evidence type="ECO:0000256" key="5">
    <source>
        <dbReference type="ARBA" id="ARBA00023002"/>
    </source>
</evidence>
<proteinExistence type="inferred from homology"/>
<organism evidence="7 8">
    <name type="scientific">Caldibacillus debilis</name>
    <dbReference type="NCBI Taxonomy" id="301148"/>
    <lineage>
        <taxon>Bacteria</taxon>
        <taxon>Bacillati</taxon>
        <taxon>Bacillota</taxon>
        <taxon>Bacilli</taxon>
        <taxon>Bacillales</taxon>
        <taxon>Bacillaceae</taxon>
        <taxon>Caldibacillus</taxon>
    </lineage>
</organism>
<dbReference type="InterPro" id="IPR036188">
    <property type="entry name" value="FAD/NAD-bd_sf"/>
</dbReference>
<keyword evidence="3" id="KW-0285">Flavoprotein</keyword>
<gene>
    <name evidence="7" type="ORF">C6P37_03425</name>
</gene>
<evidence type="ECO:0000256" key="3">
    <source>
        <dbReference type="ARBA" id="ARBA00022630"/>
    </source>
</evidence>
<evidence type="ECO:0000259" key="6">
    <source>
        <dbReference type="Pfam" id="PF07992"/>
    </source>
</evidence>
<comment type="similarity">
    <text evidence="2">Belongs to the NADH dehydrogenase family.</text>
</comment>
<comment type="cofactor">
    <cofactor evidence="1">
        <name>FAD</name>
        <dbReference type="ChEBI" id="CHEBI:57692"/>
    </cofactor>
</comment>
<dbReference type="Gene3D" id="3.50.50.100">
    <property type="match status" value="1"/>
</dbReference>
<evidence type="ECO:0000313" key="7">
    <source>
        <dbReference type="EMBL" id="REJ30507.1"/>
    </source>
</evidence>
<reference evidence="7 8" key="1">
    <citation type="submission" date="2018-03" db="EMBL/GenBank/DDBJ databases">
        <authorList>
            <person name="Keele B.F."/>
        </authorList>
    </citation>
    <scope>NUCLEOTIDE SEQUENCE [LARGE SCALE GENOMIC DNA]</scope>
    <source>
        <strain evidence="7">ZCTH4_d</strain>
    </source>
</reference>
<dbReference type="PRINTS" id="PR00368">
    <property type="entry name" value="FADPNR"/>
</dbReference>
<dbReference type="GO" id="GO:0019646">
    <property type="term" value="P:aerobic electron transport chain"/>
    <property type="evidence" value="ECO:0007669"/>
    <property type="project" value="TreeGrafter"/>
</dbReference>
<evidence type="ECO:0000256" key="1">
    <source>
        <dbReference type="ARBA" id="ARBA00001974"/>
    </source>
</evidence>
<keyword evidence="5" id="KW-0560">Oxidoreductase</keyword>
<accession>A0A3E0K792</accession>
<sequence>MKKLVVLGGGYGGMTLLQRLLAKRLPEGHTLLLIDRTPYHWLKTEFYALAAGTISDHHIRVPFPESPQLEYLCGHVVKIDLDNRLVHLKDQEPVKYDELVIALGCEDRYHQVPGAKEHTHSIQTIEAARAAYQAIHNLPPKGKVAIVGAGLSGVELASELCESRPDLEVFLFDRSKRILSAFPERLSNYVESWFREHRIHLVREANITKVEEGVLYNRGEPEDFDVIVWTAGIQANKIVRDLDVEKDGGGRVLLTPHHTIPNYDNVFVCGDCASLPFAPSAQLAERQAEQIADVLLKRWAGEPLPPELPRIKLKGILGSLGKKHGFGLVADRPITGRVPRLLKSGVLWLYKFHNG</sequence>
<evidence type="ECO:0000256" key="4">
    <source>
        <dbReference type="ARBA" id="ARBA00022827"/>
    </source>
</evidence>
<dbReference type="PRINTS" id="PR00411">
    <property type="entry name" value="PNDRDTASEI"/>
</dbReference>
<feature type="domain" description="FAD/NAD(P)-binding" evidence="6">
    <location>
        <begin position="3"/>
        <end position="281"/>
    </location>
</feature>
<evidence type="ECO:0000313" key="8">
    <source>
        <dbReference type="Proteomes" id="UP000257014"/>
    </source>
</evidence>
<dbReference type="InterPro" id="IPR023753">
    <property type="entry name" value="FAD/NAD-binding_dom"/>
</dbReference>